<evidence type="ECO:0000256" key="4">
    <source>
        <dbReference type="ARBA" id="ARBA00022795"/>
    </source>
</evidence>
<dbReference type="InterPro" id="IPR031316">
    <property type="entry name" value="FlgM_C"/>
</dbReference>
<organism evidence="9">
    <name type="scientific">hydrothermal vent metagenome</name>
    <dbReference type="NCBI Taxonomy" id="652676"/>
    <lineage>
        <taxon>unclassified sequences</taxon>
        <taxon>metagenomes</taxon>
        <taxon>ecological metagenomes</taxon>
    </lineage>
</organism>
<comment type="similarity">
    <text evidence="1">Belongs to the FlgM family.</text>
</comment>
<name>A0A3B0VSZ7_9ZZZZ</name>
<dbReference type="InterPro" id="IPR007412">
    <property type="entry name" value="FlgM"/>
</dbReference>
<dbReference type="AlphaFoldDB" id="A0A3B0VSZ7"/>
<dbReference type="GO" id="GO:0045892">
    <property type="term" value="P:negative regulation of DNA-templated transcription"/>
    <property type="evidence" value="ECO:0007669"/>
    <property type="project" value="InterPro"/>
</dbReference>
<accession>A0A3B0VSZ7</accession>
<keyword evidence="3" id="KW-0678">Repressor</keyword>
<dbReference type="GO" id="GO:0044781">
    <property type="term" value="P:bacterial-type flagellum organization"/>
    <property type="evidence" value="ECO:0007669"/>
    <property type="project" value="UniProtKB-KW"/>
</dbReference>
<keyword evidence="5" id="KW-0805">Transcription regulation</keyword>
<reference evidence="9" key="1">
    <citation type="submission" date="2018-06" db="EMBL/GenBank/DDBJ databases">
        <authorList>
            <person name="Zhirakovskaya E."/>
        </authorList>
    </citation>
    <scope>NUCLEOTIDE SEQUENCE</scope>
</reference>
<dbReference type="Pfam" id="PF04316">
    <property type="entry name" value="FlgM"/>
    <property type="match status" value="1"/>
</dbReference>
<evidence type="ECO:0000313" key="9">
    <source>
        <dbReference type="EMBL" id="VAW46765.1"/>
    </source>
</evidence>
<proteinExistence type="inferred from homology"/>
<keyword evidence="6" id="KW-0804">Transcription</keyword>
<sequence length="103" mass="11316">MDIKNINNNMTLNRSNDSIKPTNKEGGDLGATNTSPVNTDKVTLTQATTQINNLEQATRNINIDNNERIAELKNAIQDGAYQVNAERVADKLLQTESLFANAQ</sequence>
<evidence type="ECO:0000259" key="8">
    <source>
        <dbReference type="Pfam" id="PF04316"/>
    </source>
</evidence>
<evidence type="ECO:0000256" key="1">
    <source>
        <dbReference type="ARBA" id="ARBA00005322"/>
    </source>
</evidence>
<dbReference type="EMBL" id="UOFC01000113">
    <property type="protein sequence ID" value="VAW46765.1"/>
    <property type="molecule type" value="Genomic_DNA"/>
</dbReference>
<protein>
    <recommendedName>
        <fullName evidence="2">Negative regulator of flagellin synthesis</fullName>
    </recommendedName>
</protein>
<feature type="domain" description="Anti-sigma-28 factor FlgM C-terminal" evidence="8">
    <location>
        <begin position="40"/>
        <end position="94"/>
    </location>
</feature>
<evidence type="ECO:0000256" key="5">
    <source>
        <dbReference type="ARBA" id="ARBA00023015"/>
    </source>
</evidence>
<evidence type="ECO:0000256" key="7">
    <source>
        <dbReference type="SAM" id="MobiDB-lite"/>
    </source>
</evidence>
<gene>
    <name evidence="9" type="ORF">MNBD_GAMMA03-1641</name>
</gene>
<feature type="region of interest" description="Disordered" evidence="7">
    <location>
        <begin position="1"/>
        <end position="39"/>
    </location>
</feature>
<dbReference type="SUPFAM" id="SSF101498">
    <property type="entry name" value="Anti-sigma factor FlgM"/>
    <property type="match status" value="1"/>
</dbReference>
<feature type="compositionally biased region" description="Polar residues" evidence="7">
    <location>
        <begin position="1"/>
        <end position="21"/>
    </location>
</feature>
<keyword evidence="4" id="KW-1005">Bacterial flagellum biogenesis</keyword>
<dbReference type="NCBIfam" id="TIGR03824">
    <property type="entry name" value="FlgM_jcvi"/>
    <property type="match status" value="1"/>
</dbReference>
<evidence type="ECO:0000256" key="6">
    <source>
        <dbReference type="ARBA" id="ARBA00023163"/>
    </source>
</evidence>
<evidence type="ECO:0000256" key="2">
    <source>
        <dbReference type="ARBA" id="ARBA00017823"/>
    </source>
</evidence>
<evidence type="ECO:0000256" key="3">
    <source>
        <dbReference type="ARBA" id="ARBA00022491"/>
    </source>
</evidence>
<dbReference type="InterPro" id="IPR035890">
    <property type="entry name" value="Anti-sigma-28_factor_FlgM_sf"/>
</dbReference>